<dbReference type="Pfam" id="PF00121">
    <property type="entry name" value="TIM"/>
    <property type="match status" value="1"/>
</dbReference>
<dbReference type="Gene3D" id="3.20.20.70">
    <property type="entry name" value="Aldolase class I"/>
    <property type="match status" value="1"/>
</dbReference>
<keyword evidence="5" id="KW-0312">Gluconeogenesis</keyword>
<dbReference type="SUPFAM" id="SSF51351">
    <property type="entry name" value="Triosephosphate isomerase (TIM)"/>
    <property type="match status" value="1"/>
</dbReference>
<dbReference type="PANTHER" id="PTHR21139">
    <property type="entry name" value="TRIOSEPHOSPHATE ISOMERASE"/>
    <property type="match status" value="1"/>
</dbReference>
<name>A0ABZ0USK7_9RICK</name>
<dbReference type="InterPro" id="IPR000652">
    <property type="entry name" value="Triosephosphate_isomerase"/>
</dbReference>
<comment type="subunit">
    <text evidence="5">Homodimer.</text>
</comment>
<comment type="pathway">
    <text evidence="2">Carbohydrate metabolism; erythritol degradation.</text>
</comment>
<keyword evidence="7" id="KW-1185">Reference proteome</keyword>
<dbReference type="InterPro" id="IPR035990">
    <property type="entry name" value="TIM_sf"/>
</dbReference>
<dbReference type="EMBL" id="CP112932">
    <property type="protein sequence ID" value="WPY01010.1"/>
    <property type="molecule type" value="Genomic_DNA"/>
</dbReference>
<dbReference type="RefSeq" id="WP_323737824.1">
    <property type="nucleotide sequence ID" value="NZ_CP112932.1"/>
</dbReference>
<evidence type="ECO:0000313" key="7">
    <source>
        <dbReference type="Proteomes" id="UP001326613"/>
    </source>
</evidence>
<evidence type="ECO:0000256" key="2">
    <source>
        <dbReference type="ARBA" id="ARBA00004939"/>
    </source>
</evidence>
<dbReference type="PROSITE" id="PS51440">
    <property type="entry name" value="TIM_2"/>
    <property type="match status" value="1"/>
</dbReference>
<evidence type="ECO:0000256" key="5">
    <source>
        <dbReference type="RuleBase" id="RU363013"/>
    </source>
</evidence>
<reference evidence="6 7" key="1">
    <citation type="submission" date="2022-10" db="EMBL/GenBank/DDBJ databases">
        <title>Host association and intracellularity evolved multiple times independently in the Rickettsiales.</title>
        <authorList>
            <person name="Castelli M."/>
            <person name="Nardi T."/>
            <person name="Gammuto L."/>
            <person name="Bellinzona G."/>
            <person name="Sabaneyeva E."/>
            <person name="Potekhin A."/>
            <person name="Serra V."/>
            <person name="Petroni G."/>
            <person name="Sassera D."/>
        </authorList>
    </citation>
    <scope>NUCLEOTIDE SEQUENCE [LARGE SCALE GENOMIC DNA]</scope>
    <source>
        <strain evidence="6 7">Kr 154-4</strain>
    </source>
</reference>
<dbReference type="InterPro" id="IPR013785">
    <property type="entry name" value="Aldolase_TIM"/>
</dbReference>
<evidence type="ECO:0000256" key="4">
    <source>
        <dbReference type="ARBA" id="ARBA00023235"/>
    </source>
</evidence>
<evidence type="ECO:0000256" key="3">
    <source>
        <dbReference type="ARBA" id="ARBA00007422"/>
    </source>
</evidence>
<comment type="catalytic activity">
    <reaction evidence="1">
        <text>L-erythrulose 1-phosphate = D-erythrulose 4-phosphate</text>
        <dbReference type="Rhea" id="RHEA:49588"/>
        <dbReference type="ChEBI" id="CHEBI:58002"/>
        <dbReference type="ChEBI" id="CHEBI:90796"/>
        <dbReference type="EC" id="5.3.1.33"/>
    </reaction>
</comment>
<dbReference type="Proteomes" id="UP001326613">
    <property type="component" value="Chromosome"/>
</dbReference>
<evidence type="ECO:0000313" key="6">
    <source>
        <dbReference type="EMBL" id="WPY01010.1"/>
    </source>
</evidence>
<keyword evidence="4 5" id="KW-0413">Isomerase</keyword>
<keyword evidence="5" id="KW-0324">Glycolysis</keyword>
<dbReference type="InterPro" id="IPR020861">
    <property type="entry name" value="Triosephosphate_isomerase_AS"/>
</dbReference>
<sequence length="247" mass="27659">MKPFIIANWKMHFSLAEAVDICFNIISQDLQHNLIIATPAPYLAYLSHKFESIKFCAQNVSHFADHGAYTGEFSAIMLKSSSIDYAVIGHSERRNIFGETNELIAQKVHHCVQNGVTPIICIGESLFVRDNYDYKTFLTTQLINSIADLSLTQTVIIAYEPIWSIGTDIIPASEQLIEIFTHLHFICQQTQIANNINLVYGGSVNLNNIQQILKIPYIQGVLVGKAALDSEVLSQMLRACLTRASKR</sequence>
<organism evidence="6 7">
    <name type="scientific">Candidatus Trichorickettsia mobilis</name>
    <dbReference type="NCBI Taxonomy" id="1346319"/>
    <lineage>
        <taxon>Bacteria</taxon>
        <taxon>Pseudomonadati</taxon>
        <taxon>Pseudomonadota</taxon>
        <taxon>Alphaproteobacteria</taxon>
        <taxon>Rickettsiales</taxon>
        <taxon>Rickettsiaceae</taxon>
        <taxon>Rickettsieae</taxon>
        <taxon>Candidatus Trichorickettsia</taxon>
    </lineage>
</organism>
<comment type="catalytic activity">
    <reaction evidence="5">
        <text>D-glyceraldehyde 3-phosphate = dihydroxyacetone phosphate</text>
        <dbReference type="Rhea" id="RHEA:18585"/>
        <dbReference type="ChEBI" id="CHEBI:57642"/>
        <dbReference type="ChEBI" id="CHEBI:59776"/>
        <dbReference type="EC" id="5.3.1.1"/>
    </reaction>
</comment>
<protein>
    <recommendedName>
        <fullName evidence="5">Triosephosphate isomerase</fullName>
        <ecNumber evidence="5">5.3.1.1</ecNumber>
    </recommendedName>
</protein>
<dbReference type="EC" id="5.3.1.1" evidence="5"/>
<comment type="pathway">
    <text evidence="5">Carbohydrate degradation; glycolysis; D-glyceraldehyde 3-phosphate from glycerone phosphate: step 1/1.</text>
</comment>
<dbReference type="PANTHER" id="PTHR21139:SF42">
    <property type="entry name" value="TRIOSEPHOSPHATE ISOMERASE"/>
    <property type="match status" value="1"/>
</dbReference>
<comment type="pathway">
    <text evidence="5">Carbohydrate biosynthesis; gluconeogenesis.</text>
</comment>
<keyword evidence="5" id="KW-0963">Cytoplasm</keyword>
<dbReference type="CDD" id="cd00311">
    <property type="entry name" value="TIM"/>
    <property type="match status" value="1"/>
</dbReference>
<gene>
    <name evidence="6" type="ORF">Trichorick_00903</name>
</gene>
<dbReference type="PROSITE" id="PS00171">
    <property type="entry name" value="TIM_1"/>
    <property type="match status" value="1"/>
</dbReference>
<evidence type="ECO:0000256" key="1">
    <source>
        <dbReference type="ARBA" id="ARBA00000148"/>
    </source>
</evidence>
<dbReference type="GO" id="GO:0016853">
    <property type="term" value="F:isomerase activity"/>
    <property type="evidence" value="ECO:0007669"/>
    <property type="project" value="UniProtKB-KW"/>
</dbReference>
<proteinExistence type="inferred from homology"/>
<comment type="subcellular location">
    <subcellularLocation>
        <location evidence="5">Cytoplasm</location>
    </subcellularLocation>
</comment>
<comment type="similarity">
    <text evidence="3 5">Belongs to the triosephosphate isomerase family.</text>
</comment>
<accession>A0ABZ0USK7</accession>